<dbReference type="EMBL" id="RDQH01000327">
    <property type="protein sequence ID" value="RXI09348.1"/>
    <property type="molecule type" value="Genomic_DNA"/>
</dbReference>
<proteinExistence type="predicted"/>
<accession>A0A498KNJ4</accession>
<dbReference type="Proteomes" id="UP000290289">
    <property type="component" value="Chromosome 1"/>
</dbReference>
<comment type="caution">
    <text evidence="1">The sequence shown here is derived from an EMBL/GenBank/DDBJ whole genome shotgun (WGS) entry which is preliminary data.</text>
</comment>
<reference evidence="1" key="1">
    <citation type="submission" date="2018-10" db="EMBL/GenBank/DDBJ databases">
        <title>A high-quality apple genome assembly.</title>
        <authorList>
            <person name="Hu J."/>
        </authorList>
    </citation>
    <scope>NUCLEOTIDE SEQUENCE [LARGE SCALE GENOMIC DNA]</scope>
    <source>
        <tissue evidence="1">Young leaf</tissue>
    </source>
</reference>
<dbReference type="AlphaFoldDB" id="A0A498KNJ4"/>
<evidence type="ECO:0000313" key="2">
    <source>
        <dbReference type="Proteomes" id="UP000290289"/>
    </source>
</evidence>
<sequence length="152" mass="17278">MMVMVSNSYEYTIVGRSKCKDIWLEDMKSINANTNSEARDNGNSQAFSKGCWWKRQSRPFSRLRLLVENVVRLFLGLRLIVKKAIQTLSEVEIETIQRRLWKQNNDVQVILALVGGWASDKGCQHMALGRKNNMAQLTWADCSKGQGSATPL</sequence>
<gene>
    <name evidence="1" type="ORF">DVH24_033965</name>
</gene>
<organism evidence="1 2">
    <name type="scientific">Malus domestica</name>
    <name type="common">Apple</name>
    <name type="synonym">Pyrus malus</name>
    <dbReference type="NCBI Taxonomy" id="3750"/>
    <lineage>
        <taxon>Eukaryota</taxon>
        <taxon>Viridiplantae</taxon>
        <taxon>Streptophyta</taxon>
        <taxon>Embryophyta</taxon>
        <taxon>Tracheophyta</taxon>
        <taxon>Spermatophyta</taxon>
        <taxon>Magnoliopsida</taxon>
        <taxon>eudicotyledons</taxon>
        <taxon>Gunneridae</taxon>
        <taxon>Pentapetalae</taxon>
        <taxon>rosids</taxon>
        <taxon>fabids</taxon>
        <taxon>Rosales</taxon>
        <taxon>Rosaceae</taxon>
        <taxon>Amygdaloideae</taxon>
        <taxon>Maleae</taxon>
        <taxon>Malus</taxon>
    </lineage>
</organism>
<keyword evidence="2" id="KW-1185">Reference proteome</keyword>
<protein>
    <submittedName>
        <fullName evidence="1">Uncharacterized protein</fullName>
    </submittedName>
</protein>
<name>A0A498KNJ4_MALDO</name>
<evidence type="ECO:0000313" key="1">
    <source>
        <dbReference type="EMBL" id="RXI09348.1"/>
    </source>
</evidence>